<dbReference type="InterPro" id="IPR032710">
    <property type="entry name" value="NTF2-like_dom_sf"/>
</dbReference>
<name>A0A1T3NMR8_9ACTN</name>
<protein>
    <recommendedName>
        <fullName evidence="2">SnoaL-like domain-containing protein</fullName>
    </recommendedName>
</protein>
<dbReference type="Pfam" id="PF13474">
    <property type="entry name" value="SnoaL_3"/>
    <property type="match status" value="1"/>
</dbReference>
<keyword evidence="4" id="KW-1185">Reference proteome</keyword>
<accession>A0A1T3NMR8</accession>
<comment type="caution">
    <text evidence="3">The sequence shown here is derived from an EMBL/GenBank/DDBJ whole genome shotgun (WGS) entry which is preliminary data.</text>
</comment>
<sequence>MTDTPFAERTAPEADIAEILRLHRQWWKSNIGWDIDRMVEVFPSPGDEYLMFNFNGHPYFDMTEKVALWKWYRELIAQTGGLQTRIMRLEVRGDTAWLACEFTIDAEMLDGGEWTVDSVDATLGRATEIYHRDSGTGAPEWRMWHTHITALPDPDEKRPGFDDSTNSRGLGWTPWNPLPKGV</sequence>
<dbReference type="EMBL" id="MWQN01000003">
    <property type="protein sequence ID" value="OPC78109.1"/>
    <property type="molecule type" value="Genomic_DNA"/>
</dbReference>
<dbReference type="SUPFAM" id="SSF54427">
    <property type="entry name" value="NTF2-like"/>
    <property type="match status" value="1"/>
</dbReference>
<feature type="region of interest" description="Disordered" evidence="1">
    <location>
        <begin position="153"/>
        <end position="182"/>
    </location>
</feature>
<dbReference type="RefSeq" id="WP_078981204.1">
    <property type="nucleotide sequence ID" value="NZ_MWQN01000003.1"/>
</dbReference>
<dbReference type="OrthoDB" id="3621603at2"/>
<gene>
    <name evidence="3" type="ORF">B4N89_38575</name>
</gene>
<evidence type="ECO:0000313" key="4">
    <source>
        <dbReference type="Proteomes" id="UP000190037"/>
    </source>
</evidence>
<organism evidence="3 4">
    <name type="scientific">Embleya scabrispora</name>
    <dbReference type="NCBI Taxonomy" id="159449"/>
    <lineage>
        <taxon>Bacteria</taxon>
        <taxon>Bacillati</taxon>
        <taxon>Actinomycetota</taxon>
        <taxon>Actinomycetes</taxon>
        <taxon>Kitasatosporales</taxon>
        <taxon>Streptomycetaceae</taxon>
        <taxon>Embleya</taxon>
    </lineage>
</organism>
<dbReference type="AlphaFoldDB" id="A0A1T3NMR8"/>
<dbReference type="Proteomes" id="UP000190037">
    <property type="component" value="Unassembled WGS sequence"/>
</dbReference>
<proteinExistence type="predicted"/>
<evidence type="ECO:0000256" key="1">
    <source>
        <dbReference type="SAM" id="MobiDB-lite"/>
    </source>
</evidence>
<dbReference type="Gene3D" id="3.10.450.50">
    <property type="match status" value="1"/>
</dbReference>
<dbReference type="InterPro" id="IPR037401">
    <property type="entry name" value="SnoaL-like"/>
</dbReference>
<feature type="domain" description="SnoaL-like" evidence="2">
    <location>
        <begin position="23"/>
        <end position="148"/>
    </location>
</feature>
<reference evidence="3 4" key="1">
    <citation type="submission" date="2017-03" db="EMBL/GenBank/DDBJ databases">
        <title>Draft genome sequence of Streptomyces scabrisporus NF3, endophyte isolated from Amphipterygium adstringens.</title>
        <authorList>
            <person name="Vazquez M."/>
            <person name="Ceapa C.D."/>
            <person name="Rodriguez Luna D."/>
            <person name="Sanchez Esquivel S."/>
        </authorList>
    </citation>
    <scope>NUCLEOTIDE SEQUENCE [LARGE SCALE GENOMIC DNA]</scope>
    <source>
        <strain evidence="3 4">NF3</strain>
    </source>
</reference>
<evidence type="ECO:0000259" key="2">
    <source>
        <dbReference type="Pfam" id="PF13474"/>
    </source>
</evidence>
<dbReference type="STRING" id="159449.B4N89_38575"/>
<evidence type="ECO:0000313" key="3">
    <source>
        <dbReference type="EMBL" id="OPC78109.1"/>
    </source>
</evidence>